<sequence length="105" mass="11167">MLYKVVFAVVVSFALTSALPITGDIGGSLPSPLGGILKQLTDLLDSFKDQLPVPLPELPEVPLPEIPELPILPEVPTIPEVPTFPEIPTVSEIPPIPTVPEIPFA</sequence>
<feature type="region of interest" description="Disordered" evidence="1">
    <location>
        <begin position="86"/>
        <end position="105"/>
    </location>
</feature>
<dbReference type="Proteomes" id="UP000216624">
    <property type="component" value="Unassembled WGS sequence"/>
</dbReference>
<feature type="non-terminal residue" evidence="4">
    <location>
        <position position="1"/>
    </location>
</feature>
<reference evidence="4" key="2">
    <citation type="submission" date="2017-08" db="EMBL/GenBank/DDBJ databases">
        <authorList>
            <person name="de Groot N.N."/>
        </authorList>
    </citation>
    <scope>NUCLEOTIDE SEQUENCE [LARGE SCALE GENOMIC DNA]</scope>
    <source>
        <strain evidence="4">PX439</strain>
    </source>
</reference>
<feature type="chain" id="PRO_5044571732" evidence="2">
    <location>
        <begin position="19"/>
        <end position="105"/>
    </location>
</feature>
<proteinExistence type="predicted"/>
<dbReference type="AlphaFoldDB" id="A0A261AQF6"/>
<name>A0A261AQF6_CAERE</name>
<protein>
    <submittedName>
        <fullName evidence="4">Uncharacterized protein</fullName>
    </submittedName>
</protein>
<gene>
    <name evidence="4" type="ORF">FL82_07592</name>
    <name evidence="3" type="ORF">GCK72_016319</name>
</gene>
<evidence type="ECO:0000256" key="1">
    <source>
        <dbReference type="SAM" id="MobiDB-lite"/>
    </source>
</evidence>
<organism evidence="4 5">
    <name type="scientific">Caenorhabditis remanei</name>
    <name type="common">Caenorhabditis vulgaris</name>
    <dbReference type="NCBI Taxonomy" id="31234"/>
    <lineage>
        <taxon>Eukaryota</taxon>
        <taxon>Metazoa</taxon>
        <taxon>Ecdysozoa</taxon>
        <taxon>Nematoda</taxon>
        <taxon>Chromadorea</taxon>
        <taxon>Rhabditida</taxon>
        <taxon>Rhabditina</taxon>
        <taxon>Rhabditomorpha</taxon>
        <taxon>Rhabditoidea</taxon>
        <taxon>Rhabditidae</taxon>
        <taxon>Peloderinae</taxon>
        <taxon>Caenorhabditis</taxon>
    </lineage>
</organism>
<feature type="signal peptide" evidence="2">
    <location>
        <begin position="1"/>
        <end position="18"/>
    </location>
</feature>
<evidence type="ECO:0000256" key="2">
    <source>
        <dbReference type="SAM" id="SignalP"/>
    </source>
</evidence>
<evidence type="ECO:0000313" key="3">
    <source>
        <dbReference type="EMBL" id="KAF1759852.1"/>
    </source>
</evidence>
<feature type="compositionally biased region" description="Pro residues" evidence="1">
    <location>
        <begin position="94"/>
        <end position="105"/>
    </location>
</feature>
<reference evidence="3 6" key="3">
    <citation type="submission" date="2019-12" db="EMBL/GenBank/DDBJ databases">
        <title>Chromosome-level assembly of the Caenorhabditis remanei genome.</title>
        <authorList>
            <person name="Teterina A.A."/>
            <person name="Willis J.H."/>
            <person name="Phillips P.C."/>
        </authorList>
    </citation>
    <scope>NUCLEOTIDE SEQUENCE [LARGE SCALE GENOMIC DNA]</scope>
    <source>
        <strain evidence="3 6">PX506</strain>
        <tissue evidence="3">Whole organism</tissue>
    </source>
</reference>
<evidence type="ECO:0000313" key="5">
    <source>
        <dbReference type="Proteomes" id="UP000216624"/>
    </source>
</evidence>
<accession>A0A261AQF6</accession>
<keyword evidence="5" id="KW-1185">Reference proteome</keyword>
<reference evidence="5" key="1">
    <citation type="submission" date="2017-08" db="EMBL/GenBank/DDBJ databases">
        <authorList>
            <person name="Fierst J.L."/>
        </authorList>
    </citation>
    <scope>NUCLEOTIDE SEQUENCE [LARGE SCALE GENOMIC DNA]</scope>
    <source>
        <strain evidence="5">PX439</strain>
    </source>
</reference>
<evidence type="ECO:0000313" key="4">
    <source>
        <dbReference type="EMBL" id="OZG00302.1"/>
    </source>
</evidence>
<dbReference type="Proteomes" id="UP000483820">
    <property type="component" value="Chromosome IV"/>
</dbReference>
<keyword evidence="2" id="KW-0732">Signal</keyword>
<dbReference type="EMBL" id="NMWX01000005">
    <property type="protein sequence ID" value="OZG00302.1"/>
    <property type="molecule type" value="Genomic_DNA"/>
</dbReference>
<comment type="caution">
    <text evidence="4">The sequence shown here is derived from an EMBL/GenBank/DDBJ whole genome shotgun (WGS) entry which is preliminary data.</text>
</comment>
<evidence type="ECO:0000313" key="6">
    <source>
        <dbReference type="Proteomes" id="UP000483820"/>
    </source>
</evidence>
<dbReference type="EMBL" id="WUAV01000004">
    <property type="protein sequence ID" value="KAF1759852.1"/>
    <property type="molecule type" value="Genomic_DNA"/>
</dbReference>